<evidence type="ECO:0000313" key="13">
    <source>
        <dbReference type="EMBL" id="QER66477.1"/>
    </source>
</evidence>
<evidence type="ECO:0000256" key="1">
    <source>
        <dbReference type="ARBA" id="ARBA00004651"/>
    </source>
</evidence>
<evidence type="ECO:0000256" key="12">
    <source>
        <dbReference type="SAM" id="Phobius"/>
    </source>
</evidence>
<proteinExistence type="inferred from homology"/>
<dbReference type="PANTHER" id="PTHR43141">
    <property type="entry name" value="CYTOCHROME BD2 SUBUNIT II"/>
    <property type="match status" value="1"/>
</dbReference>
<protein>
    <submittedName>
        <fullName evidence="13">Cytochrome d ubiquinol oxidase subunit II</fullName>
    </submittedName>
</protein>
<dbReference type="OrthoDB" id="9776710at2"/>
<gene>
    <name evidence="13" type="primary">cydB</name>
    <name evidence="13" type="ORF">F0161_00435</name>
</gene>
<feature type="transmembrane region" description="Helical" evidence="12">
    <location>
        <begin position="222"/>
        <end position="246"/>
    </location>
</feature>
<feature type="transmembrane region" description="Helical" evidence="12">
    <location>
        <begin position="83"/>
        <end position="103"/>
    </location>
</feature>
<reference evidence="13 14" key="1">
    <citation type="submission" date="2019-09" db="EMBL/GenBank/DDBJ databases">
        <title>Complete Genome Sequence of Lactobacillus nenjiangensis SH-Y15, isolated from sauerkraut.</title>
        <authorList>
            <person name="Yang H."/>
        </authorList>
    </citation>
    <scope>NUCLEOTIDE SEQUENCE [LARGE SCALE GENOMIC DNA]</scope>
    <source>
        <strain evidence="13 14">SH-Y15</strain>
    </source>
</reference>
<dbReference type="RefSeq" id="WP_150203064.1">
    <property type="nucleotide sequence ID" value="NZ_CP043939.1"/>
</dbReference>
<organism evidence="13 14">
    <name type="scientific">Paucilactobacillus nenjiangensis</name>
    <dbReference type="NCBI Taxonomy" id="1296540"/>
    <lineage>
        <taxon>Bacteria</taxon>
        <taxon>Bacillati</taxon>
        <taxon>Bacillota</taxon>
        <taxon>Bacilli</taxon>
        <taxon>Lactobacillales</taxon>
        <taxon>Lactobacillaceae</taxon>
        <taxon>Paucilactobacillus</taxon>
    </lineage>
</organism>
<keyword evidence="9 12" id="KW-1133">Transmembrane helix</keyword>
<evidence type="ECO:0000256" key="4">
    <source>
        <dbReference type="ARBA" id="ARBA00022475"/>
    </source>
</evidence>
<dbReference type="GO" id="GO:0016682">
    <property type="term" value="F:oxidoreductase activity, acting on diphenols and related substances as donors, oxygen as acceptor"/>
    <property type="evidence" value="ECO:0007669"/>
    <property type="project" value="TreeGrafter"/>
</dbReference>
<dbReference type="GO" id="GO:0046872">
    <property type="term" value="F:metal ion binding"/>
    <property type="evidence" value="ECO:0007669"/>
    <property type="project" value="UniProtKB-KW"/>
</dbReference>
<evidence type="ECO:0000256" key="11">
    <source>
        <dbReference type="ARBA" id="ARBA00023136"/>
    </source>
</evidence>
<dbReference type="NCBIfam" id="TIGR00203">
    <property type="entry name" value="cydB"/>
    <property type="match status" value="1"/>
</dbReference>
<name>A0A5P1X2R2_9LACO</name>
<comment type="similarity">
    <text evidence="2">Belongs to the cytochrome ubiquinol oxidase subunit 2 family.</text>
</comment>
<keyword evidence="5" id="KW-0349">Heme</keyword>
<dbReference type="GO" id="GO:0009055">
    <property type="term" value="F:electron transfer activity"/>
    <property type="evidence" value="ECO:0007669"/>
    <property type="project" value="TreeGrafter"/>
</dbReference>
<dbReference type="InterPro" id="IPR003317">
    <property type="entry name" value="Cyt-d_oxidase_su2"/>
</dbReference>
<feature type="transmembrane region" description="Helical" evidence="12">
    <location>
        <begin position="253"/>
        <end position="278"/>
    </location>
</feature>
<keyword evidence="11 12" id="KW-0472">Membrane</keyword>
<dbReference type="Pfam" id="PF02322">
    <property type="entry name" value="Cyt_bd_oxida_II"/>
    <property type="match status" value="1"/>
</dbReference>
<keyword evidence="6 12" id="KW-0812">Transmembrane</keyword>
<evidence type="ECO:0000313" key="14">
    <source>
        <dbReference type="Proteomes" id="UP000325295"/>
    </source>
</evidence>
<evidence type="ECO:0000256" key="5">
    <source>
        <dbReference type="ARBA" id="ARBA00022617"/>
    </source>
</evidence>
<feature type="transmembrane region" description="Helical" evidence="12">
    <location>
        <begin position="157"/>
        <end position="177"/>
    </location>
</feature>
<evidence type="ECO:0000256" key="8">
    <source>
        <dbReference type="ARBA" id="ARBA00022982"/>
    </source>
</evidence>
<dbReference type="KEGG" id="lnn:F0161_00435"/>
<keyword evidence="3" id="KW-0813">Transport</keyword>
<evidence type="ECO:0000256" key="3">
    <source>
        <dbReference type="ARBA" id="ARBA00022448"/>
    </source>
</evidence>
<feature type="transmembrane region" description="Helical" evidence="12">
    <location>
        <begin position="115"/>
        <end position="137"/>
    </location>
</feature>
<accession>A0A5P1X2R2</accession>
<dbReference type="GO" id="GO:0005886">
    <property type="term" value="C:plasma membrane"/>
    <property type="evidence" value="ECO:0007669"/>
    <property type="project" value="UniProtKB-SubCell"/>
</dbReference>
<dbReference type="PANTHER" id="PTHR43141:SF5">
    <property type="entry name" value="CYTOCHROME BD-I UBIQUINOL OXIDASE SUBUNIT 2"/>
    <property type="match status" value="1"/>
</dbReference>
<dbReference type="GO" id="GO:0070069">
    <property type="term" value="C:cytochrome complex"/>
    <property type="evidence" value="ECO:0007669"/>
    <property type="project" value="TreeGrafter"/>
</dbReference>
<keyword evidence="8" id="KW-0249">Electron transport</keyword>
<dbReference type="PIRSF" id="PIRSF000267">
    <property type="entry name" value="Cyt_oxidse_sub2"/>
    <property type="match status" value="1"/>
</dbReference>
<feature type="transmembrane region" description="Helical" evidence="12">
    <location>
        <begin position="6"/>
        <end position="22"/>
    </location>
</feature>
<dbReference type="GO" id="GO:0019646">
    <property type="term" value="P:aerobic electron transport chain"/>
    <property type="evidence" value="ECO:0007669"/>
    <property type="project" value="TreeGrafter"/>
</dbReference>
<evidence type="ECO:0000256" key="6">
    <source>
        <dbReference type="ARBA" id="ARBA00022692"/>
    </source>
</evidence>
<dbReference type="AlphaFoldDB" id="A0A5P1X2R2"/>
<keyword evidence="14" id="KW-1185">Reference proteome</keyword>
<sequence length="344" mass="38626">MSGLQLLWFILIGLLFSGYFFLEGFDYGVGMSVQTLAHDEHEKDQIIETIGPIWDGNEVWLLTAGGAIFASFPYWYASMFSGYYLILFIILVGLIIRGVSFEFRSKMPGNKKKVWNWTLAIGSFIVPFFFGILFISMIQGMPLDAAGNMKAGFTDYINLYSVVGGVALTLLCYLHGLNYLTLKTLGPVRDRARNYAELFYWVLYVGLVVFAVLMYFQTDFFTLHPITTLSLLVVIVALSVIANVAVAKRKEMLAFLASGLTMIALVSLLFSGLFPRVMVSSLTHKNDLLIVNASSSPYTLHIMTILAFTILPFVLAYTAWTYYVFRKRIKHPKFDVEGEVVNAG</sequence>
<keyword evidence="4" id="KW-1003">Cell membrane</keyword>
<dbReference type="EMBL" id="CP043939">
    <property type="protein sequence ID" value="QER66477.1"/>
    <property type="molecule type" value="Genomic_DNA"/>
</dbReference>
<keyword evidence="10" id="KW-0408">Iron</keyword>
<feature type="transmembrane region" description="Helical" evidence="12">
    <location>
        <begin position="198"/>
        <end position="216"/>
    </location>
</feature>
<dbReference type="Proteomes" id="UP000325295">
    <property type="component" value="Chromosome"/>
</dbReference>
<comment type="subcellular location">
    <subcellularLocation>
        <location evidence="1">Cell membrane</location>
        <topology evidence="1">Multi-pass membrane protein</topology>
    </subcellularLocation>
</comment>
<feature type="transmembrane region" description="Helical" evidence="12">
    <location>
        <begin position="298"/>
        <end position="325"/>
    </location>
</feature>
<evidence type="ECO:0000256" key="10">
    <source>
        <dbReference type="ARBA" id="ARBA00023004"/>
    </source>
</evidence>
<evidence type="ECO:0000256" key="9">
    <source>
        <dbReference type="ARBA" id="ARBA00022989"/>
    </source>
</evidence>
<evidence type="ECO:0000256" key="2">
    <source>
        <dbReference type="ARBA" id="ARBA00007543"/>
    </source>
</evidence>
<keyword evidence="7" id="KW-0479">Metal-binding</keyword>
<evidence type="ECO:0000256" key="7">
    <source>
        <dbReference type="ARBA" id="ARBA00022723"/>
    </source>
</evidence>